<dbReference type="PANTHER" id="PTHR10492">
    <property type="match status" value="1"/>
</dbReference>
<protein>
    <recommendedName>
        <fullName evidence="3">Helitron helicase-like domain-containing protein</fullName>
    </recommendedName>
</protein>
<dbReference type="STRING" id="214684.Q5KNB4"/>
<gene>
    <name evidence="1" type="ordered locus">CNA07080</name>
</gene>
<dbReference type="InParanoid" id="Q5KNB4"/>
<proteinExistence type="predicted"/>
<name>Q5KNB4_CRYD1</name>
<dbReference type="Proteomes" id="UP000002149">
    <property type="component" value="Chromosome 1"/>
</dbReference>
<dbReference type="AlphaFoldDB" id="Q5KNB4"/>
<dbReference type="RefSeq" id="XP_024511999.1">
    <property type="nucleotide sequence ID" value="XM_024656369.1"/>
</dbReference>
<evidence type="ECO:0000313" key="1">
    <source>
        <dbReference type="EMBL" id="AAW41206.2"/>
    </source>
</evidence>
<evidence type="ECO:0008006" key="3">
    <source>
        <dbReference type="Google" id="ProtNLM"/>
    </source>
</evidence>
<accession>Q5KNB4</accession>
<keyword evidence="2" id="KW-1185">Reference proteome</keyword>
<dbReference type="PaxDb" id="214684-Q5KNB4"/>
<dbReference type="eggNOG" id="KOG0987">
    <property type="taxonomic scope" value="Eukaryota"/>
</dbReference>
<evidence type="ECO:0000313" key="2">
    <source>
        <dbReference type="Proteomes" id="UP000002149"/>
    </source>
</evidence>
<reference evidence="1 2" key="1">
    <citation type="journal article" date="2005" name="Science">
        <title>The genome of the basidiomycetous yeast and human pathogen Cryptococcus neoformans.</title>
        <authorList>
            <person name="Loftus B.J."/>
            <person name="Fung E."/>
            <person name="Roncaglia P."/>
            <person name="Rowley D."/>
            <person name="Amedeo P."/>
            <person name="Bruno D."/>
            <person name="Vamathevan J."/>
            <person name="Miranda M."/>
            <person name="Anderson I.J."/>
            <person name="Fraser J.A."/>
            <person name="Allen J.E."/>
            <person name="Bosdet I.E."/>
            <person name="Brent M.R."/>
            <person name="Chiu R."/>
            <person name="Doering T.L."/>
            <person name="Donlin M.J."/>
            <person name="D'Souza C.A."/>
            <person name="Fox D.S."/>
            <person name="Grinberg V."/>
            <person name="Fu J."/>
            <person name="Fukushima M."/>
            <person name="Haas B.J."/>
            <person name="Huang J.C."/>
            <person name="Janbon G."/>
            <person name="Jones S.J."/>
            <person name="Koo H.L."/>
            <person name="Krzywinski M.I."/>
            <person name="Kwon-Chung J.K."/>
            <person name="Lengeler K.B."/>
            <person name="Maiti R."/>
            <person name="Marra M.A."/>
            <person name="Marra R.E."/>
            <person name="Mathewson C.A."/>
            <person name="Mitchell T.G."/>
            <person name="Pertea M."/>
            <person name="Riggs F.R."/>
            <person name="Salzberg S.L."/>
            <person name="Schein J.E."/>
            <person name="Shvartsbeyn A."/>
            <person name="Shin H."/>
            <person name="Shumway M."/>
            <person name="Specht C.A."/>
            <person name="Suh B.B."/>
            <person name="Tenney A."/>
            <person name="Utterback T.R."/>
            <person name="Wickes B.L."/>
            <person name="Wortman J.R."/>
            <person name="Wye N.H."/>
            <person name="Kronstad J.W."/>
            <person name="Lodge J.K."/>
            <person name="Heitman J."/>
            <person name="Davis R.W."/>
            <person name="Fraser C.M."/>
            <person name="Hyman R.W."/>
        </authorList>
    </citation>
    <scope>NUCLEOTIDE SEQUENCE [LARGE SCALE GENOMIC DNA]</scope>
    <source>
        <strain evidence="2">JEC21 / ATCC MYA-565</strain>
    </source>
</reference>
<dbReference type="VEuPathDB" id="FungiDB:CNA07080"/>
<accession>Q55YZ8</accession>
<sequence>MYTVEYQKRGLPHAHILLILLEQNKPRTTRSIDSIVCAEIPDLEEHPSLHNCVTSFMLHSPCGSQRPNASCMVKDNNTGKSHCSKSYPKAFSSNTLLDDDSYPTYRRREGGFTWTKKVDGIDYTFTNRDVVPYNPYLLERYKCHVNVKVCTSITAVKYLYKYIYKGSDRALTGICENDGSDTVQNQSSQGRARTEQTQNEIRNYEDSRYICATEACFRLFQFKTHDHSPSVERLQVHLPNRQSIVFNANANLRHMLQDDRYSRPQLTEFFKVCERFPDRLRRTTYLELPRLMW</sequence>
<dbReference type="HOGENOM" id="CLU_813850_0_0_1"/>
<dbReference type="KEGG" id="cne:CNA07080"/>
<dbReference type="PANTHER" id="PTHR10492:SF57">
    <property type="entry name" value="ATP-DEPENDENT DNA HELICASE"/>
    <property type="match status" value="1"/>
</dbReference>
<dbReference type="EMBL" id="AE017341">
    <property type="protein sequence ID" value="AAW41206.2"/>
    <property type="molecule type" value="Genomic_DNA"/>
</dbReference>
<dbReference type="OrthoDB" id="3366231at2759"/>
<organism evidence="1 2">
    <name type="scientific">Cryptococcus deneoformans (strain JEC21 / ATCC MYA-565)</name>
    <name type="common">Cryptococcus neoformans var. neoformans serotype D</name>
    <dbReference type="NCBI Taxonomy" id="214684"/>
    <lineage>
        <taxon>Eukaryota</taxon>
        <taxon>Fungi</taxon>
        <taxon>Dikarya</taxon>
        <taxon>Basidiomycota</taxon>
        <taxon>Agaricomycotina</taxon>
        <taxon>Tremellomycetes</taxon>
        <taxon>Tremellales</taxon>
        <taxon>Cryptococcaceae</taxon>
        <taxon>Cryptococcus</taxon>
        <taxon>Cryptococcus neoformans species complex</taxon>
    </lineage>
</organism>
<dbReference type="GeneID" id="3253741"/>